<sequence>MCVRSKIAATSKMMPETLAVLVDCASVSKRGLQPVLVHSDRACDTDALRFRRNSRKNQSIPSDPTPFLVVKVEAADEEDEAGSRQGYFGSSRSLEQSSRHSEAGILPGCSKALRYLGPGQASGFYEAGQASRYSEAGQASRYSESTQISRHPHQKSKPSQLSRYPQKSESALREEAQYECNIILASTYHLGQDSKAPLGYKKVIPWFNRQNPASVVKYLFMVDHFVDTYCENTSPLLTTNVKFSMDLVTEDAFLAGAGKLCDRTLILYEPQFYCKTEDFSKIWCRTCLHYIDWVSHLPELVEMGVDDRLKMVVGRCVPMMYHMVAYRSKDLKKRCIPLSSGTYVPLEEDEMKEYQDKYLLPVYSEIGNLMWENYIDLAKEMNVTNSEFQILRVLAFFIFVPGLSKEGRKAVRKAQAFYSSVLLDVIRTHNPQLNEQQITERISALLCLVPNLEPTSQIEDNHFTVMTMFNISNMKTNLMHEFYIQRKMRSY</sequence>
<dbReference type="SUPFAM" id="SSF48508">
    <property type="entry name" value="Nuclear receptor ligand-binding domain"/>
    <property type="match status" value="1"/>
</dbReference>
<name>A0A811L036_9BILA</name>
<dbReference type="AlphaFoldDB" id="A0A811L036"/>
<feature type="compositionally biased region" description="Polar residues" evidence="4">
    <location>
        <begin position="140"/>
        <end position="149"/>
    </location>
</feature>
<feature type="region of interest" description="Disordered" evidence="4">
    <location>
        <begin position="136"/>
        <end position="168"/>
    </location>
</feature>
<dbReference type="PROSITE" id="PS51843">
    <property type="entry name" value="NR_LBD"/>
    <property type="match status" value="1"/>
</dbReference>
<dbReference type="SMART" id="SM00430">
    <property type="entry name" value="HOLI"/>
    <property type="match status" value="1"/>
</dbReference>
<feature type="domain" description="NR LBD" evidence="5">
    <location>
        <begin position="249"/>
        <end position="485"/>
    </location>
</feature>
<keyword evidence="7" id="KW-1185">Reference proteome</keyword>
<dbReference type="OrthoDB" id="5804878at2759"/>
<reference evidence="6" key="1">
    <citation type="submission" date="2020-09" db="EMBL/GenBank/DDBJ databases">
        <authorList>
            <person name="Kikuchi T."/>
        </authorList>
    </citation>
    <scope>NUCLEOTIDE SEQUENCE</scope>
    <source>
        <strain evidence="6">SH1</strain>
    </source>
</reference>
<feature type="region of interest" description="Disordered" evidence="4">
    <location>
        <begin position="79"/>
        <end position="99"/>
    </location>
</feature>
<evidence type="ECO:0000256" key="3">
    <source>
        <dbReference type="ARBA" id="ARBA00023170"/>
    </source>
</evidence>
<keyword evidence="2" id="KW-0804">Transcription</keyword>
<dbReference type="Pfam" id="PF00104">
    <property type="entry name" value="Hormone_recep"/>
    <property type="match status" value="1"/>
</dbReference>
<keyword evidence="3" id="KW-0675">Receptor</keyword>
<dbReference type="InterPro" id="IPR052499">
    <property type="entry name" value="C.elegans_NHRs"/>
</dbReference>
<feature type="compositionally biased region" description="Polar residues" evidence="4">
    <location>
        <begin position="157"/>
        <end position="168"/>
    </location>
</feature>
<gene>
    <name evidence="6" type="ORF">BOKJ2_LOCUS9457</name>
</gene>
<keyword evidence="1" id="KW-0805">Transcription regulation</keyword>
<protein>
    <recommendedName>
        <fullName evidence="5">NR LBD domain-containing protein</fullName>
    </recommendedName>
</protein>
<accession>A0A811L036</accession>
<proteinExistence type="predicted"/>
<evidence type="ECO:0000256" key="1">
    <source>
        <dbReference type="ARBA" id="ARBA00023015"/>
    </source>
</evidence>
<comment type="caution">
    <text evidence="6">The sequence shown here is derived from an EMBL/GenBank/DDBJ whole genome shotgun (WGS) entry which is preliminary data.</text>
</comment>
<evidence type="ECO:0000313" key="6">
    <source>
        <dbReference type="EMBL" id="CAD5221463.1"/>
    </source>
</evidence>
<evidence type="ECO:0000256" key="4">
    <source>
        <dbReference type="SAM" id="MobiDB-lite"/>
    </source>
</evidence>
<dbReference type="EMBL" id="CAJFDH010000004">
    <property type="protein sequence ID" value="CAD5221463.1"/>
    <property type="molecule type" value="Genomic_DNA"/>
</dbReference>
<dbReference type="EMBL" id="CAJFCW020000004">
    <property type="protein sequence ID" value="CAG9115096.1"/>
    <property type="molecule type" value="Genomic_DNA"/>
</dbReference>
<dbReference type="InterPro" id="IPR035500">
    <property type="entry name" value="NHR-like_dom_sf"/>
</dbReference>
<dbReference type="Gene3D" id="1.10.565.10">
    <property type="entry name" value="Retinoid X Receptor"/>
    <property type="match status" value="1"/>
</dbReference>
<evidence type="ECO:0000256" key="2">
    <source>
        <dbReference type="ARBA" id="ARBA00023163"/>
    </source>
</evidence>
<dbReference type="Proteomes" id="UP000614601">
    <property type="component" value="Unassembled WGS sequence"/>
</dbReference>
<evidence type="ECO:0000313" key="7">
    <source>
        <dbReference type="Proteomes" id="UP000614601"/>
    </source>
</evidence>
<evidence type="ECO:0000259" key="5">
    <source>
        <dbReference type="PROSITE" id="PS51843"/>
    </source>
</evidence>
<dbReference type="InterPro" id="IPR000536">
    <property type="entry name" value="Nucl_hrmn_rcpt_lig-bd"/>
</dbReference>
<organism evidence="6 7">
    <name type="scientific">Bursaphelenchus okinawaensis</name>
    <dbReference type="NCBI Taxonomy" id="465554"/>
    <lineage>
        <taxon>Eukaryota</taxon>
        <taxon>Metazoa</taxon>
        <taxon>Ecdysozoa</taxon>
        <taxon>Nematoda</taxon>
        <taxon>Chromadorea</taxon>
        <taxon>Rhabditida</taxon>
        <taxon>Tylenchina</taxon>
        <taxon>Tylenchomorpha</taxon>
        <taxon>Aphelenchoidea</taxon>
        <taxon>Aphelenchoididae</taxon>
        <taxon>Bursaphelenchus</taxon>
    </lineage>
</organism>
<dbReference type="PANTHER" id="PTHR47630">
    <property type="entry name" value="NUCLEAR HORMONE RECEPTOR FAMILY-RELATED-RELATED"/>
    <property type="match status" value="1"/>
</dbReference>
<dbReference type="Proteomes" id="UP000783686">
    <property type="component" value="Unassembled WGS sequence"/>
</dbReference>